<evidence type="ECO:0000313" key="2">
    <source>
        <dbReference type="Proteomes" id="UP000035425"/>
    </source>
</evidence>
<dbReference type="EMBL" id="JWIO01000029">
    <property type="protein sequence ID" value="KLL10568.1"/>
    <property type="molecule type" value="Genomic_DNA"/>
</dbReference>
<organism evidence="1 2">
    <name type="scientific">Protofrankia coriariae</name>
    <dbReference type="NCBI Taxonomy" id="1562887"/>
    <lineage>
        <taxon>Bacteria</taxon>
        <taxon>Bacillati</taxon>
        <taxon>Actinomycetota</taxon>
        <taxon>Actinomycetes</taxon>
        <taxon>Frankiales</taxon>
        <taxon>Frankiaceae</taxon>
        <taxon>Protofrankia</taxon>
    </lineage>
</organism>
<name>A0ABR5F1G8_9ACTN</name>
<dbReference type="Proteomes" id="UP000035425">
    <property type="component" value="Unassembled WGS sequence"/>
</dbReference>
<accession>A0ABR5F1G8</accession>
<sequence>MLRAIFSKDVPNDLPAQAAEREDMARVTEEDWTIIQRLARGYCRTVDATRSRKRMDGSATLTRNGYGRYGTDDVSDDVTQDAVLLFARKFGRIIRTSVVASCSVTTREPDSWQYVRKNGNMMIATRDTVRRWAVRDAAARNGYRLDDPPSEIDAIPGAQLMAGVRHAEHLATTGHLAQNSDALFRMAWGDGSGFPTLGKIIIRGNAAPDLGRAPVLADVAHELYGGKHGSRYNVRRTRDAARKEWAELSARLDEARQELVYAAAR</sequence>
<reference evidence="1 2" key="1">
    <citation type="submission" date="2014-12" db="EMBL/GenBank/DDBJ databases">
        <title>Frankia sp. BMG5.1 draft genome.</title>
        <authorList>
            <person name="Gtari M."/>
            <person name="Ghodhbane-Gtari F."/>
            <person name="Nouioui I."/>
            <person name="Ktari A."/>
            <person name="Hezbri K."/>
            <person name="Mimouni W."/>
            <person name="Sbissi I."/>
            <person name="Ayari A."/>
            <person name="Yamanaka T."/>
            <person name="Normand P."/>
            <person name="Tisa L.S."/>
            <person name="Boudabous A."/>
        </authorList>
    </citation>
    <scope>NUCLEOTIDE SEQUENCE [LARGE SCALE GENOMIC DNA]</scope>
    <source>
        <strain evidence="1 2">BMG5.1</strain>
    </source>
</reference>
<evidence type="ECO:0000313" key="1">
    <source>
        <dbReference type="EMBL" id="KLL10568.1"/>
    </source>
</evidence>
<comment type="caution">
    <text evidence="1">The sequence shown here is derived from an EMBL/GenBank/DDBJ whole genome shotgun (WGS) entry which is preliminary data.</text>
</comment>
<keyword evidence="2" id="KW-1185">Reference proteome</keyword>
<protein>
    <submittedName>
        <fullName evidence="1">Uncharacterized protein</fullName>
    </submittedName>
</protein>
<dbReference type="RefSeq" id="WP_047224045.1">
    <property type="nucleotide sequence ID" value="NZ_JWIO01000029.1"/>
</dbReference>
<gene>
    <name evidence="1" type="ORF">FrCorBMG51_16985</name>
</gene>
<proteinExistence type="predicted"/>